<keyword evidence="9" id="KW-0489">Methyltransferase</keyword>
<evidence type="ECO:0000259" key="11">
    <source>
        <dbReference type="Pfam" id="PF01478"/>
    </source>
</evidence>
<comment type="subcellular location">
    <subcellularLocation>
        <location evidence="1">Cell inner membrane</location>
        <topology evidence="1">Multi-pass membrane protein</topology>
    </subcellularLocation>
    <subcellularLocation>
        <location evidence="9">Cell membrane</location>
        <topology evidence="9">Multi-pass membrane protein</topology>
    </subcellularLocation>
</comment>
<evidence type="ECO:0000256" key="2">
    <source>
        <dbReference type="ARBA" id="ARBA00005801"/>
    </source>
</evidence>
<evidence type="ECO:0000256" key="4">
    <source>
        <dbReference type="ARBA" id="ARBA00022519"/>
    </source>
</evidence>
<dbReference type="InterPro" id="IPR010627">
    <property type="entry name" value="Prepilin_pept_A24_N"/>
</dbReference>
<dbReference type="InterPro" id="IPR000045">
    <property type="entry name" value="Prepilin_IV_endopep_pep"/>
</dbReference>
<protein>
    <recommendedName>
        <fullName evidence="9">Prepilin leader peptidase/N-methyltransferase</fullName>
        <ecNumber evidence="9">2.1.1.-</ecNumber>
        <ecNumber evidence="9">3.4.23.43</ecNumber>
    </recommendedName>
</protein>
<dbReference type="EC" id="3.4.23.43" evidence="9"/>
<dbReference type="PANTHER" id="PTHR30487:SF0">
    <property type="entry name" value="PREPILIN LEADER PEPTIDASE_N-METHYLTRANSFERASE-RELATED"/>
    <property type="match status" value="1"/>
</dbReference>
<dbReference type="GO" id="GO:0016787">
    <property type="term" value="F:hydrolase activity"/>
    <property type="evidence" value="ECO:0007669"/>
    <property type="project" value="UniProtKB-KW"/>
</dbReference>
<reference evidence="13 14" key="1">
    <citation type="submission" date="2024-09" db="EMBL/GenBank/DDBJ databases">
        <authorList>
            <person name="Sun Q."/>
            <person name="Mori K."/>
        </authorList>
    </citation>
    <scope>NUCLEOTIDE SEQUENCE [LARGE SCALE GENOMIC DNA]</scope>
    <source>
        <strain evidence="13 14">NCAIM B.02621</strain>
    </source>
</reference>
<keyword evidence="14" id="KW-1185">Reference proteome</keyword>
<keyword evidence="9" id="KW-0645">Protease</keyword>
<dbReference type="PANTHER" id="PTHR30487">
    <property type="entry name" value="TYPE 4 PREPILIN-LIKE PROTEINS LEADER PEPTIDE-PROCESSING ENZYME"/>
    <property type="match status" value="1"/>
</dbReference>
<proteinExistence type="inferred from homology"/>
<dbReference type="RefSeq" id="WP_376835901.1">
    <property type="nucleotide sequence ID" value="NZ_JBHLSW010000005.1"/>
</dbReference>
<feature type="transmembrane region" description="Helical" evidence="10">
    <location>
        <begin position="149"/>
        <end position="170"/>
    </location>
</feature>
<comment type="similarity">
    <text evidence="2 8">Belongs to the peptidase A24 family.</text>
</comment>
<dbReference type="Gene3D" id="1.20.120.1220">
    <property type="match status" value="1"/>
</dbReference>
<dbReference type="Proteomes" id="UP001589906">
    <property type="component" value="Unassembled WGS sequence"/>
</dbReference>
<accession>A0ABV6R2U3</accession>
<dbReference type="Pfam" id="PF06750">
    <property type="entry name" value="A24_N_bact"/>
    <property type="match status" value="1"/>
</dbReference>
<evidence type="ECO:0000256" key="6">
    <source>
        <dbReference type="ARBA" id="ARBA00022989"/>
    </source>
</evidence>
<keyword evidence="7 10" id="KW-0472">Membrane</keyword>
<name>A0ABV6R2U3_9CAUL</name>
<sequence length="248" mass="26197">MTVALLLAGLGLILGSFIGLVADRLPKGEDVVLAPSRCDACGARLKPWNLIPVVSWVVQRGRAADCGARLSPRLPLIELAAAGVGLWAGLHHAGEPWPALATAVLGWQLLLIAVVDAENFWLPDILTWPLAITGLVAAWLLAPETLGGRVIGVAAGFVLLWLVGWLYAVVRRRQGLGGGDPFLFGAAGAWVGWIGLPSVLLYGSLAGLSLVLARVALRRPVDMADRLPFGTFLTAGVWLTWLYGPLGL</sequence>
<evidence type="ECO:0000256" key="8">
    <source>
        <dbReference type="RuleBase" id="RU003793"/>
    </source>
</evidence>
<dbReference type="Pfam" id="PF01478">
    <property type="entry name" value="Peptidase_A24"/>
    <property type="match status" value="1"/>
</dbReference>
<dbReference type="InterPro" id="IPR050882">
    <property type="entry name" value="Prepilin_peptidase/N-MTase"/>
</dbReference>
<gene>
    <name evidence="13" type="ORF">ACFFGE_08590</name>
</gene>
<dbReference type="PRINTS" id="PR00864">
    <property type="entry name" value="PREPILNPTASE"/>
</dbReference>
<feature type="domain" description="Prepilin peptidase A24 N-terminal" evidence="12">
    <location>
        <begin position="10"/>
        <end position="87"/>
    </location>
</feature>
<keyword evidence="4" id="KW-0997">Cell inner membrane</keyword>
<comment type="caution">
    <text evidence="13">The sequence shown here is derived from an EMBL/GenBank/DDBJ whole genome shotgun (WGS) entry which is preliminary data.</text>
</comment>
<dbReference type="EMBL" id="JBHLSW010000005">
    <property type="protein sequence ID" value="MFC0633935.1"/>
    <property type="molecule type" value="Genomic_DNA"/>
</dbReference>
<evidence type="ECO:0000256" key="10">
    <source>
        <dbReference type="SAM" id="Phobius"/>
    </source>
</evidence>
<organism evidence="13 14">
    <name type="scientific">Brevundimonas balnearis</name>
    <dbReference type="NCBI Taxonomy" id="1572858"/>
    <lineage>
        <taxon>Bacteria</taxon>
        <taxon>Pseudomonadati</taxon>
        <taxon>Pseudomonadota</taxon>
        <taxon>Alphaproteobacteria</taxon>
        <taxon>Caulobacterales</taxon>
        <taxon>Caulobacteraceae</taxon>
        <taxon>Brevundimonas</taxon>
    </lineage>
</organism>
<keyword evidence="9 13" id="KW-0378">Hydrolase</keyword>
<feature type="transmembrane region" description="Helical" evidence="10">
    <location>
        <begin position="190"/>
        <end position="215"/>
    </location>
</feature>
<evidence type="ECO:0000313" key="13">
    <source>
        <dbReference type="EMBL" id="MFC0633935.1"/>
    </source>
</evidence>
<keyword evidence="5 9" id="KW-0812">Transmembrane</keyword>
<keyword evidence="9" id="KW-0808">Transferase</keyword>
<comment type="function">
    <text evidence="9">Plays an essential role in type IV pili and type II pseudopili formation by proteolytically removing the leader sequence from substrate proteins and subsequently monomethylating the alpha-amino group of the newly exposed N-terminal phenylalanine.</text>
</comment>
<keyword evidence="9" id="KW-0511">Multifunctional enzyme</keyword>
<comment type="catalytic activity">
    <reaction evidence="9">
        <text>Typically cleaves a -Gly-|-Phe- bond to release an N-terminal, basic peptide of 5-8 residues from type IV prepilin, and then N-methylates the new N-terminal amino group, the methyl donor being S-adenosyl-L-methionine.</text>
        <dbReference type="EC" id="3.4.23.43"/>
    </reaction>
</comment>
<evidence type="ECO:0000256" key="7">
    <source>
        <dbReference type="ARBA" id="ARBA00023136"/>
    </source>
</evidence>
<evidence type="ECO:0000259" key="12">
    <source>
        <dbReference type="Pfam" id="PF06750"/>
    </source>
</evidence>
<feature type="transmembrane region" description="Helical" evidence="10">
    <location>
        <begin position="121"/>
        <end position="142"/>
    </location>
</feature>
<dbReference type="InterPro" id="IPR014032">
    <property type="entry name" value="Peptidase_A24A_bac"/>
</dbReference>
<feature type="transmembrane region" description="Helical" evidence="10">
    <location>
        <begin position="227"/>
        <end position="244"/>
    </location>
</feature>
<evidence type="ECO:0000256" key="1">
    <source>
        <dbReference type="ARBA" id="ARBA00004429"/>
    </source>
</evidence>
<evidence type="ECO:0000313" key="14">
    <source>
        <dbReference type="Proteomes" id="UP001589906"/>
    </source>
</evidence>
<keyword evidence="3" id="KW-1003">Cell membrane</keyword>
<keyword evidence="6 10" id="KW-1133">Transmembrane helix</keyword>
<feature type="domain" description="Prepilin type IV endopeptidase peptidase" evidence="11">
    <location>
        <begin position="104"/>
        <end position="211"/>
    </location>
</feature>
<evidence type="ECO:0000256" key="9">
    <source>
        <dbReference type="RuleBase" id="RU003794"/>
    </source>
</evidence>
<evidence type="ECO:0000256" key="5">
    <source>
        <dbReference type="ARBA" id="ARBA00022692"/>
    </source>
</evidence>
<evidence type="ECO:0000256" key="3">
    <source>
        <dbReference type="ARBA" id="ARBA00022475"/>
    </source>
</evidence>
<dbReference type="EC" id="2.1.1.-" evidence="9"/>